<reference evidence="17 18" key="1">
    <citation type="submission" date="2017-04" db="EMBL/GenBank/DDBJ databases">
        <title>Unexpected and diverse lifestyles within the genus Limnohabitans.</title>
        <authorList>
            <person name="Kasalicky V."/>
            <person name="Mehrshad M."/>
            <person name="Andrei S.-A."/>
            <person name="Salcher M."/>
            <person name="Kratochvilova H."/>
            <person name="Simek K."/>
            <person name="Ghai R."/>
        </authorList>
    </citation>
    <scope>NUCLEOTIDE SEQUENCE [LARGE SCALE GENOMIC DNA]</scope>
    <source>
        <strain evidence="17 18">II-B4</strain>
    </source>
</reference>
<dbReference type="InterPro" id="IPR023193">
    <property type="entry name" value="EPSP_synthase_CS"/>
</dbReference>
<dbReference type="GO" id="GO:0036431">
    <property type="term" value="F:dCMP kinase activity"/>
    <property type="evidence" value="ECO:0007669"/>
    <property type="project" value="InterPro"/>
</dbReference>
<evidence type="ECO:0000256" key="8">
    <source>
        <dbReference type="ARBA" id="ARBA00022840"/>
    </source>
</evidence>
<evidence type="ECO:0000256" key="11">
    <source>
        <dbReference type="ARBA" id="ARBA00047615"/>
    </source>
</evidence>
<feature type="binding site" evidence="13">
    <location>
        <position position="202"/>
    </location>
    <ligand>
        <name>3-phosphoshikimate</name>
        <dbReference type="ChEBI" id="CHEBI:145989"/>
    </ligand>
</feature>
<dbReference type="GO" id="GO:0008652">
    <property type="term" value="P:amino acid biosynthetic process"/>
    <property type="evidence" value="ECO:0007669"/>
    <property type="project" value="UniProtKB-KW"/>
</dbReference>
<feature type="binding site" evidence="13">
    <location>
        <position position="396"/>
    </location>
    <ligand>
        <name>phosphoenolpyruvate</name>
        <dbReference type="ChEBI" id="CHEBI:58702"/>
    </ligand>
</feature>
<dbReference type="InterPro" id="IPR027417">
    <property type="entry name" value="P-loop_NTPase"/>
</dbReference>
<feature type="binding site" evidence="13">
    <location>
        <position position="352"/>
    </location>
    <ligand>
        <name>phosphoenolpyruvate</name>
        <dbReference type="ChEBI" id="CHEBI:58702"/>
    </ligand>
</feature>
<feature type="domain" description="Enolpyruvate transferase" evidence="15">
    <location>
        <begin position="16"/>
        <end position="432"/>
    </location>
</feature>
<dbReference type="GO" id="GO:0009423">
    <property type="term" value="P:chorismate biosynthetic process"/>
    <property type="evidence" value="ECO:0007669"/>
    <property type="project" value="UniProtKB-UniRule"/>
</dbReference>
<comment type="subcellular location">
    <subcellularLocation>
        <location evidence="13">Cytoplasm</location>
    </subcellularLocation>
</comment>
<feature type="binding site" evidence="13">
    <location>
        <position position="97"/>
    </location>
    <ligand>
        <name>phosphoenolpyruvate</name>
        <dbReference type="ChEBI" id="CHEBI:58702"/>
    </ligand>
</feature>
<dbReference type="EC" id="2.5.1.19" evidence="13"/>
<feature type="binding site" evidence="13">
    <location>
        <position position="423"/>
    </location>
    <ligand>
        <name>phosphoenolpyruvate</name>
        <dbReference type="ChEBI" id="CHEBI:58702"/>
    </ligand>
</feature>
<dbReference type="GO" id="GO:0005524">
    <property type="term" value="F:ATP binding"/>
    <property type="evidence" value="ECO:0007669"/>
    <property type="project" value="UniProtKB-UniRule"/>
</dbReference>
<evidence type="ECO:0000259" key="16">
    <source>
        <dbReference type="Pfam" id="PF02224"/>
    </source>
</evidence>
<protein>
    <recommendedName>
        <fullName evidence="13 14">Multifunctional fusion protein</fullName>
    </recommendedName>
    <domain>
        <recommendedName>
            <fullName evidence="13">3-phosphoshikimate 1-carboxyvinyltransferase</fullName>
            <ecNumber evidence="13">2.5.1.19</ecNumber>
        </recommendedName>
        <alternativeName>
            <fullName evidence="13">5-enolpyruvylshikimate-3-phosphate synthase</fullName>
            <shortName evidence="13">EPSP synthase</shortName>
            <shortName evidence="13">EPSPS</shortName>
        </alternativeName>
    </domain>
    <domain>
        <recommendedName>
            <fullName evidence="14">Cytidylate kinase</fullName>
            <shortName evidence="14">CK</shortName>
            <ecNumber evidence="14">2.7.4.25</ecNumber>
        </recommendedName>
        <alternativeName>
            <fullName evidence="14">Cytidine monophosphate kinase</fullName>
            <shortName evidence="14">CMP kinase</shortName>
        </alternativeName>
    </domain>
</protein>
<evidence type="ECO:0000256" key="13">
    <source>
        <dbReference type="HAMAP-Rule" id="MF_00210"/>
    </source>
</evidence>
<dbReference type="FunFam" id="3.65.10.10:FF:000004">
    <property type="entry name" value="3-phosphoshikimate 1-carboxyvinyltransferase"/>
    <property type="match status" value="1"/>
</dbReference>
<dbReference type="OrthoDB" id="9809920at2"/>
<comment type="catalytic activity">
    <reaction evidence="10">
        <text>3-phosphoshikimate + phosphoenolpyruvate = 5-O-(1-carboxyvinyl)-3-phosphoshikimate + phosphate</text>
        <dbReference type="Rhea" id="RHEA:21256"/>
        <dbReference type="ChEBI" id="CHEBI:43474"/>
        <dbReference type="ChEBI" id="CHEBI:57701"/>
        <dbReference type="ChEBI" id="CHEBI:58702"/>
        <dbReference type="ChEBI" id="CHEBI:145989"/>
        <dbReference type="EC" id="2.5.1.19"/>
    </reaction>
    <physiologicalReaction direction="left-to-right" evidence="10">
        <dbReference type="Rhea" id="RHEA:21257"/>
    </physiologicalReaction>
</comment>
<feature type="binding site" evidence="13">
    <location>
        <position position="30"/>
    </location>
    <ligand>
        <name>3-phosphoshikimate</name>
        <dbReference type="ChEBI" id="CHEBI:145989"/>
    </ligand>
</feature>
<feature type="active site" description="Proton acceptor" evidence="13">
    <location>
        <position position="321"/>
    </location>
</feature>
<evidence type="ECO:0000256" key="5">
    <source>
        <dbReference type="ARBA" id="ARBA00022679"/>
    </source>
</evidence>
<feature type="binding site" evidence="13">
    <location>
        <position position="321"/>
    </location>
    <ligand>
        <name>3-phosphoshikimate</name>
        <dbReference type="ChEBI" id="CHEBI:145989"/>
    </ligand>
</feature>
<evidence type="ECO:0000313" key="18">
    <source>
        <dbReference type="Proteomes" id="UP000250790"/>
    </source>
</evidence>
<evidence type="ECO:0000256" key="12">
    <source>
        <dbReference type="ARBA" id="ARBA00048478"/>
    </source>
</evidence>
<dbReference type="GO" id="GO:0003866">
    <property type="term" value="F:3-phosphoshikimate 1-carboxyvinyltransferase activity"/>
    <property type="evidence" value="ECO:0007669"/>
    <property type="project" value="UniProtKB-UniRule"/>
</dbReference>
<comment type="similarity">
    <text evidence="2 14">Belongs to the cytidylate kinase family. Type 1 subfamily.</text>
</comment>
<comment type="catalytic activity">
    <reaction evidence="12 14">
        <text>CMP + ATP = CDP + ADP</text>
        <dbReference type="Rhea" id="RHEA:11600"/>
        <dbReference type="ChEBI" id="CHEBI:30616"/>
        <dbReference type="ChEBI" id="CHEBI:58069"/>
        <dbReference type="ChEBI" id="CHEBI:60377"/>
        <dbReference type="ChEBI" id="CHEBI:456216"/>
        <dbReference type="EC" id="2.7.4.25"/>
    </reaction>
</comment>
<organism evidence="17 18">
    <name type="scientific">Limnohabitans parvus II-B4</name>
    <dbReference type="NCBI Taxonomy" id="1293052"/>
    <lineage>
        <taxon>Bacteria</taxon>
        <taxon>Pseudomonadati</taxon>
        <taxon>Pseudomonadota</taxon>
        <taxon>Betaproteobacteria</taxon>
        <taxon>Burkholderiales</taxon>
        <taxon>Comamonadaceae</taxon>
        <taxon>Limnohabitans</taxon>
    </lineage>
</organism>
<feature type="binding site" evidence="13">
    <location>
        <position position="174"/>
    </location>
    <ligand>
        <name>phosphoenolpyruvate</name>
        <dbReference type="ChEBI" id="CHEBI:58702"/>
    </ligand>
</feature>
<dbReference type="PANTHER" id="PTHR21090">
    <property type="entry name" value="AROM/DEHYDROQUINATE SYNTHASE"/>
    <property type="match status" value="1"/>
</dbReference>
<comment type="catalytic activity">
    <reaction evidence="11 14">
        <text>dCMP + ATP = dCDP + ADP</text>
        <dbReference type="Rhea" id="RHEA:25094"/>
        <dbReference type="ChEBI" id="CHEBI:30616"/>
        <dbReference type="ChEBI" id="CHEBI:57566"/>
        <dbReference type="ChEBI" id="CHEBI:58593"/>
        <dbReference type="ChEBI" id="CHEBI:456216"/>
        <dbReference type="EC" id="2.7.4.25"/>
    </reaction>
</comment>
<dbReference type="SUPFAM" id="SSF52540">
    <property type="entry name" value="P-loop containing nucleoside triphosphate hydrolases"/>
    <property type="match status" value="1"/>
</dbReference>
<dbReference type="GO" id="GO:0036430">
    <property type="term" value="F:CMP kinase activity"/>
    <property type="evidence" value="ECO:0007669"/>
    <property type="project" value="RHEA"/>
</dbReference>
<dbReference type="InterPro" id="IPR036968">
    <property type="entry name" value="Enolpyruvate_Tfrase_sf"/>
</dbReference>
<dbReference type="InterPro" id="IPR001986">
    <property type="entry name" value="Enolpyruvate_Tfrase_dom"/>
</dbReference>
<evidence type="ECO:0000256" key="1">
    <source>
        <dbReference type="ARBA" id="ARBA00004811"/>
    </source>
</evidence>
<comment type="caution">
    <text evidence="13">Lacks conserved residue(s) required for the propagation of feature annotation.</text>
</comment>
<name>A0A315EC59_9BURK</name>
<dbReference type="SUPFAM" id="SSF55205">
    <property type="entry name" value="EPT/RTPC-like"/>
    <property type="match status" value="1"/>
</dbReference>
<evidence type="ECO:0000256" key="3">
    <source>
        <dbReference type="ARBA" id="ARBA00009948"/>
    </source>
</evidence>
<keyword evidence="18" id="KW-1185">Reference proteome</keyword>
<dbReference type="InterPro" id="IPR003136">
    <property type="entry name" value="Cytidylate_kin"/>
</dbReference>
<dbReference type="Pfam" id="PF02224">
    <property type="entry name" value="Cytidylate_kin"/>
    <property type="match status" value="1"/>
</dbReference>
<keyword evidence="8 14" id="KW-0067">ATP-binding</keyword>
<dbReference type="PANTHER" id="PTHR21090:SF5">
    <property type="entry name" value="PENTAFUNCTIONAL AROM POLYPEPTIDE"/>
    <property type="match status" value="1"/>
</dbReference>
<dbReference type="NCBIfam" id="NF008816">
    <property type="entry name" value="PRK11860.1"/>
    <property type="match status" value="1"/>
</dbReference>
<dbReference type="CDD" id="cd01556">
    <property type="entry name" value="EPSP_synthase"/>
    <property type="match status" value="1"/>
</dbReference>
<comment type="subunit">
    <text evidence="13">Monomer.</text>
</comment>
<evidence type="ECO:0000256" key="4">
    <source>
        <dbReference type="ARBA" id="ARBA00022605"/>
    </source>
</evidence>
<dbReference type="GO" id="GO:0006220">
    <property type="term" value="P:pyrimidine nucleotide metabolic process"/>
    <property type="evidence" value="ECO:0007669"/>
    <property type="project" value="UniProtKB-UniRule"/>
</dbReference>
<dbReference type="GO" id="GO:0009073">
    <property type="term" value="P:aromatic amino acid family biosynthetic process"/>
    <property type="evidence" value="ECO:0007669"/>
    <property type="project" value="UniProtKB-KW"/>
</dbReference>
<keyword evidence="6 14" id="KW-0547">Nucleotide-binding</keyword>
<dbReference type="EC" id="2.7.4.25" evidence="14"/>
<feature type="binding site" evidence="13">
    <location>
        <position position="25"/>
    </location>
    <ligand>
        <name>phosphoenolpyruvate</name>
        <dbReference type="ChEBI" id="CHEBI:58702"/>
    </ligand>
</feature>
<dbReference type="RefSeq" id="WP_108311550.1">
    <property type="nucleotide sequence ID" value="NZ_NESN01000001.1"/>
</dbReference>
<evidence type="ECO:0000256" key="2">
    <source>
        <dbReference type="ARBA" id="ARBA00009427"/>
    </source>
</evidence>
<feature type="binding site" evidence="13">
    <location>
        <position position="25"/>
    </location>
    <ligand>
        <name>3-phosphoshikimate</name>
        <dbReference type="ChEBI" id="CHEBI:145989"/>
    </ligand>
</feature>
<evidence type="ECO:0000259" key="15">
    <source>
        <dbReference type="Pfam" id="PF00275"/>
    </source>
</evidence>
<dbReference type="HAMAP" id="MF_00238">
    <property type="entry name" value="Cytidyl_kinase_type1"/>
    <property type="match status" value="1"/>
</dbReference>
<keyword evidence="5 13" id="KW-0808">Transferase</keyword>
<dbReference type="Gene3D" id="3.40.50.300">
    <property type="entry name" value="P-loop containing nucleotide triphosphate hydrolases"/>
    <property type="match status" value="1"/>
</dbReference>
<dbReference type="Proteomes" id="UP000250790">
    <property type="component" value="Unassembled WGS sequence"/>
</dbReference>
<dbReference type="NCBIfam" id="TIGR01356">
    <property type="entry name" value="aroA"/>
    <property type="match status" value="1"/>
</dbReference>
<evidence type="ECO:0000256" key="14">
    <source>
        <dbReference type="HAMAP-Rule" id="MF_00238"/>
    </source>
</evidence>
<dbReference type="PROSITE" id="PS00104">
    <property type="entry name" value="EPSP_SYNTHASE_1"/>
    <property type="match status" value="1"/>
</dbReference>
<feature type="domain" description="Cytidylate kinase" evidence="16">
    <location>
        <begin position="446"/>
        <end position="653"/>
    </location>
</feature>
<feature type="binding site" evidence="13">
    <location>
        <position position="173"/>
    </location>
    <ligand>
        <name>3-phosphoshikimate</name>
        <dbReference type="ChEBI" id="CHEBI:145989"/>
    </ligand>
</feature>
<gene>
    <name evidence="13" type="primary">aroA</name>
    <name evidence="14" type="synonym">cmk</name>
    <name evidence="17" type="ORF">B9Z37_03120</name>
</gene>
<evidence type="ECO:0000256" key="9">
    <source>
        <dbReference type="ARBA" id="ARBA00023141"/>
    </source>
</evidence>
<dbReference type="Gene3D" id="3.65.10.10">
    <property type="entry name" value="Enolpyruvate transferase domain"/>
    <property type="match status" value="2"/>
</dbReference>
<comment type="caution">
    <text evidence="17">The sequence shown here is derived from an EMBL/GenBank/DDBJ whole genome shotgun (WGS) entry which is preliminary data.</text>
</comment>
<dbReference type="InterPro" id="IPR013792">
    <property type="entry name" value="RNA3'P_cycl/enolpyr_Trfase_a/b"/>
</dbReference>
<evidence type="ECO:0000256" key="6">
    <source>
        <dbReference type="ARBA" id="ARBA00022741"/>
    </source>
</evidence>
<evidence type="ECO:0000313" key="17">
    <source>
        <dbReference type="EMBL" id="PUE55560.1"/>
    </source>
</evidence>
<dbReference type="InterPro" id="IPR011994">
    <property type="entry name" value="Cytidylate_kinase_dom"/>
</dbReference>
<comment type="similarity">
    <text evidence="3 13">Belongs to the EPSP synthase family.</text>
</comment>
<feature type="binding site" evidence="13">
    <location>
        <position position="348"/>
    </location>
    <ligand>
        <name>3-phosphoshikimate</name>
        <dbReference type="ChEBI" id="CHEBI:145989"/>
    </ligand>
</feature>
<dbReference type="InterPro" id="IPR006264">
    <property type="entry name" value="EPSP_synthase"/>
</dbReference>
<feature type="binding site" evidence="13">
    <location>
        <position position="26"/>
    </location>
    <ligand>
        <name>3-phosphoshikimate</name>
        <dbReference type="ChEBI" id="CHEBI:145989"/>
    </ligand>
</feature>
<feature type="binding site" evidence="13">
    <location>
        <position position="172"/>
    </location>
    <ligand>
        <name>3-phosphoshikimate</name>
        <dbReference type="ChEBI" id="CHEBI:145989"/>
    </ligand>
</feature>
<comment type="function">
    <text evidence="13">Catalyzes the transfer of the enolpyruvyl moiety of phosphoenolpyruvate (PEP) to the 5-hydroxyl of shikimate-3-phosphate (S3P) to produce enolpyruvyl shikimate-3-phosphate and inorganic phosphate.</text>
</comment>
<feature type="binding site" evidence="14">
    <location>
        <begin position="450"/>
        <end position="458"/>
    </location>
    <ligand>
        <name>ATP</name>
        <dbReference type="ChEBI" id="CHEBI:30616"/>
    </ligand>
</feature>
<dbReference type="NCBIfam" id="TIGR00017">
    <property type="entry name" value="cmk"/>
    <property type="match status" value="1"/>
</dbReference>
<proteinExistence type="inferred from homology"/>
<feature type="binding site" evidence="13">
    <location>
        <position position="125"/>
    </location>
    <ligand>
        <name>phosphoenolpyruvate</name>
        <dbReference type="ChEBI" id="CHEBI:58702"/>
    </ligand>
</feature>
<dbReference type="Pfam" id="PF00275">
    <property type="entry name" value="EPSP_synthase"/>
    <property type="match status" value="1"/>
</dbReference>
<keyword evidence="7 14" id="KW-0418">Kinase</keyword>
<evidence type="ECO:0000256" key="7">
    <source>
        <dbReference type="ARBA" id="ARBA00022777"/>
    </source>
</evidence>
<dbReference type="GO" id="GO:0005737">
    <property type="term" value="C:cytoplasm"/>
    <property type="evidence" value="ECO:0007669"/>
    <property type="project" value="UniProtKB-SubCell"/>
</dbReference>
<dbReference type="EMBL" id="NESN01000001">
    <property type="protein sequence ID" value="PUE55560.1"/>
    <property type="molecule type" value="Genomic_DNA"/>
</dbReference>
<accession>A0A315EC59</accession>
<keyword evidence="4 13" id="KW-0028">Amino-acid biosynthesis</keyword>
<keyword evidence="9 13" id="KW-0057">Aromatic amino acid biosynthesis</keyword>
<keyword evidence="13" id="KW-0963">Cytoplasm</keyword>
<comment type="pathway">
    <text evidence="1 13">Metabolic intermediate biosynthesis; chorismate biosynthesis; chorismate from D-erythrose 4-phosphate and phosphoenolpyruvate: step 6/7.</text>
</comment>
<dbReference type="CDD" id="cd02020">
    <property type="entry name" value="CMPK"/>
    <property type="match status" value="1"/>
</dbReference>
<feature type="binding site" evidence="13">
    <location>
        <position position="174"/>
    </location>
    <ligand>
        <name>3-phosphoshikimate</name>
        <dbReference type="ChEBI" id="CHEBI:145989"/>
    </ligand>
</feature>
<dbReference type="UniPathway" id="UPA00053">
    <property type="reaction ID" value="UER00089"/>
</dbReference>
<dbReference type="HAMAP" id="MF_00210">
    <property type="entry name" value="EPSP_synth"/>
    <property type="match status" value="1"/>
</dbReference>
<evidence type="ECO:0000256" key="10">
    <source>
        <dbReference type="ARBA" id="ARBA00044633"/>
    </source>
</evidence>
<sequence length="666" mass="71380">MFSTAFLDLPALQGASGTVTLPGSKSISNRVLLLSALCQGTTVVHDLLDSDDTRVMLAALRQLGCGVEVAGTTVTITGLGGRAWPTEAIEFFMGNAGTAMRPLTAALAVQGGDFTLKGVPRMHERPIGDLVDALRELGCAIDYLGNDGYPPLRVRQPSLQLDKPIPVRGDVSSQFLTALLMALPLATQDRAITIEVVGELISKPYIEITLNLLARYGIAVERQGWERFVIPEGSRYQSPGTIHVEADASSASYFIALGAIAEGKGIRIQGVGADSIQGDIRFMDAAEQMGAKITSGPNWLEIQRGAWPLKGITLDCNHIPDAAMTLAVMALYADGPTTLRNIASWRVKETDRIAAMANESRKLGATVEEGPDWITIHALPAGQWKRASIHTYDDHRVAMCFSLAAFNAAQVPVRIEDPKCVAKTFPDYFEALFSVAHTAAQNIPVICIDGPTASGKGTLASRVAAALGYHYLDSGALYRVTAHAALQAGLTLEAIDEAAIAKLARSLPVRFEGDQVLLDGVDVTDAIRSEQGGMNASKVSVLPAVRDALVDLQHSFQRLPGLLADGRDMGTVIFPEAPLKVFLTASAAKRAERRHKQLISKGFSANIDALRADLEARDARDMSRSVAPLKPAQDALQLDNSSLTIEASVEQVMVWWQSRQVFGSPT</sequence>
<dbReference type="AlphaFoldDB" id="A0A315EC59"/>